<evidence type="ECO:0000256" key="9">
    <source>
        <dbReference type="HAMAP-Rule" id="MF_01057"/>
    </source>
</evidence>
<keyword evidence="5 9" id="KW-0949">S-adenosyl-L-methionine</keyword>
<evidence type="ECO:0000256" key="1">
    <source>
        <dbReference type="ARBA" id="ARBA00000142"/>
    </source>
</evidence>
<evidence type="ECO:0000256" key="4">
    <source>
        <dbReference type="ARBA" id="ARBA00022679"/>
    </source>
</evidence>
<dbReference type="HAMAP" id="MF_01057">
    <property type="entry name" value="tRNA_methyltr_TrmB"/>
    <property type="match status" value="1"/>
</dbReference>
<dbReference type="InterPro" id="IPR003358">
    <property type="entry name" value="tRNA_(Gua-N-7)_MeTrfase_Trmb"/>
</dbReference>
<evidence type="ECO:0000313" key="11">
    <source>
        <dbReference type="Proteomes" id="UP000005309"/>
    </source>
</evidence>
<dbReference type="InterPro" id="IPR055361">
    <property type="entry name" value="tRNA_methyltr_TrmB_bact"/>
</dbReference>
<dbReference type="GO" id="GO:0043527">
    <property type="term" value="C:tRNA methyltransferase complex"/>
    <property type="evidence" value="ECO:0007669"/>
    <property type="project" value="TreeGrafter"/>
</dbReference>
<dbReference type="Proteomes" id="UP000005309">
    <property type="component" value="Unassembled WGS sequence"/>
</dbReference>
<dbReference type="Gene3D" id="3.40.50.150">
    <property type="entry name" value="Vaccinia Virus protein VP39"/>
    <property type="match status" value="1"/>
</dbReference>
<gene>
    <name evidence="9 10" type="primary">trmB</name>
    <name evidence="10" type="ORF">HMPREF0908_2063</name>
</gene>
<dbReference type="RefSeq" id="WP_006691187.1">
    <property type="nucleotide sequence ID" value="NZ_GG694008.1"/>
</dbReference>
<organism evidence="10 11">
    <name type="scientific">Selenomonas flueggei ATCC 43531</name>
    <dbReference type="NCBI Taxonomy" id="638302"/>
    <lineage>
        <taxon>Bacteria</taxon>
        <taxon>Bacillati</taxon>
        <taxon>Bacillota</taxon>
        <taxon>Negativicutes</taxon>
        <taxon>Selenomonadales</taxon>
        <taxon>Selenomonadaceae</taxon>
        <taxon>Selenomonas</taxon>
    </lineage>
</organism>
<evidence type="ECO:0000256" key="6">
    <source>
        <dbReference type="ARBA" id="ARBA00022694"/>
    </source>
</evidence>
<dbReference type="AlphaFoldDB" id="C4V6G3"/>
<dbReference type="HOGENOM" id="CLU_050910_2_1_9"/>
<name>C4V6G3_9FIRM</name>
<feature type="binding site" evidence="9">
    <location>
        <position position="99"/>
    </location>
    <ligand>
        <name>S-adenosyl-L-methionine</name>
        <dbReference type="ChEBI" id="CHEBI:59789"/>
    </ligand>
</feature>
<dbReference type="NCBIfam" id="NF001080">
    <property type="entry name" value="PRK00121.2-2"/>
    <property type="match status" value="1"/>
</dbReference>
<dbReference type="PANTHER" id="PTHR23417">
    <property type="entry name" value="3-DEOXY-D-MANNO-OCTULOSONIC-ACID TRANSFERASE/TRNA GUANINE-N 7 - -METHYLTRANSFERASE"/>
    <property type="match status" value="1"/>
</dbReference>
<keyword evidence="4 9" id="KW-0808">Transferase</keyword>
<dbReference type="FunFam" id="3.40.50.150:FF:000035">
    <property type="entry name" value="tRNA (guanine-N(7)-)-methyltransferase"/>
    <property type="match status" value="1"/>
</dbReference>
<dbReference type="PANTHER" id="PTHR23417:SF14">
    <property type="entry name" value="PENTACOTRIPEPTIDE-REPEAT REGION OF PRORP DOMAIN-CONTAINING PROTEIN"/>
    <property type="match status" value="1"/>
</dbReference>
<comment type="catalytic activity">
    <reaction evidence="1 9">
        <text>guanosine(46) in tRNA + S-adenosyl-L-methionine = N(7)-methylguanosine(46) in tRNA + S-adenosyl-L-homocysteine</text>
        <dbReference type="Rhea" id="RHEA:42708"/>
        <dbReference type="Rhea" id="RHEA-COMP:10188"/>
        <dbReference type="Rhea" id="RHEA-COMP:10189"/>
        <dbReference type="ChEBI" id="CHEBI:57856"/>
        <dbReference type="ChEBI" id="CHEBI:59789"/>
        <dbReference type="ChEBI" id="CHEBI:74269"/>
        <dbReference type="ChEBI" id="CHEBI:74480"/>
        <dbReference type="EC" id="2.1.1.33"/>
    </reaction>
</comment>
<accession>C4V6G3</accession>
<dbReference type="STRING" id="638302.HMPREF0908_2063"/>
<feature type="binding site" evidence="9">
    <location>
        <position position="157"/>
    </location>
    <ligand>
        <name>substrate</name>
    </ligand>
</feature>
<comment type="pathway">
    <text evidence="7 9">tRNA modification; N(7)-methylguanine-tRNA biosynthesis.</text>
</comment>
<feature type="binding site" evidence="9">
    <location>
        <position position="72"/>
    </location>
    <ligand>
        <name>S-adenosyl-L-methionine</name>
        <dbReference type="ChEBI" id="CHEBI:59789"/>
    </ligand>
</feature>
<dbReference type="CDD" id="cd02440">
    <property type="entry name" value="AdoMet_MTases"/>
    <property type="match status" value="1"/>
</dbReference>
<dbReference type="eggNOG" id="COG0220">
    <property type="taxonomic scope" value="Bacteria"/>
</dbReference>
<dbReference type="UniPathway" id="UPA00989"/>
<dbReference type="OrthoDB" id="9802090at2"/>
<feature type="binding site" evidence="9">
    <location>
        <position position="121"/>
    </location>
    <ligand>
        <name>S-adenosyl-L-methionine</name>
        <dbReference type="ChEBI" id="CHEBI:59789"/>
    </ligand>
</feature>
<evidence type="ECO:0000256" key="2">
    <source>
        <dbReference type="ARBA" id="ARBA00003015"/>
    </source>
</evidence>
<keyword evidence="6 9" id="KW-0819">tRNA processing</keyword>
<evidence type="ECO:0000256" key="7">
    <source>
        <dbReference type="ARBA" id="ARBA00060552"/>
    </source>
</evidence>
<dbReference type="SUPFAM" id="SSF53335">
    <property type="entry name" value="S-adenosyl-L-methionine-dependent methyltransferases"/>
    <property type="match status" value="1"/>
</dbReference>
<sequence length="219" mass="25122">MRLRRKPWIDAAILDYADFVTPLGGDWQRFAGAWAETFGRRAPLHIEIGVGKGDFITELASRHPDVNYVGLEAQQGVLYFAARKAAERKLKNIRLLVFDAAHLTELFAPQEADRIYLNFSDPWPKKRHAKRRLTSEVFLTRYRTVLAEGGEIRFKTDNMGLFAYSLEMMEREGWRLTDVTHDLHALGEADNIMTEYERKFSARGAKIGRLVAHRPAGDM</sequence>
<dbReference type="EC" id="2.1.1.33" evidence="9"/>
<dbReference type="PROSITE" id="PS51625">
    <property type="entry name" value="SAM_MT_TRMB"/>
    <property type="match status" value="1"/>
</dbReference>
<keyword evidence="3 9" id="KW-0489">Methyltransferase</keyword>
<feature type="binding site" evidence="9">
    <location>
        <position position="47"/>
    </location>
    <ligand>
        <name>S-adenosyl-L-methionine</name>
        <dbReference type="ChEBI" id="CHEBI:59789"/>
    </ligand>
</feature>
<comment type="function">
    <text evidence="2 9">Catalyzes the formation of N(7)-methylguanine at position 46 (m7G46) in tRNA.</text>
</comment>
<feature type="binding site" evidence="9">
    <location>
        <begin position="194"/>
        <end position="197"/>
    </location>
    <ligand>
        <name>substrate</name>
    </ligand>
</feature>
<evidence type="ECO:0000313" key="10">
    <source>
        <dbReference type="EMBL" id="EEQ47761.1"/>
    </source>
</evidence>
<proteinExistence type="inferred from homology"/>
<dbReference type="NCBIfam" id="TIGR00091">
    <property type="entry name" value="tRNA (guanosine(46)-N7)-methyltransferase TrmB"/>
    <property type="match status" value="1"/>
</dbReference>
<comment type="caution">
    <text evidence="9">Lacks conserved residue(s) required for the propagation of feature annotation.</text>
</comment>
<dbReference type="InterPro" id="IPR029063">
    <property type="entry name" value="SAM-dependent_MTases_sf"/>
</dbReference>
<dbReference type="EMBL" id="ACLA01000033">
    <property type="protein sequence ID" value="EEQ47761.1"/>
    <property type="molecule type" value="Genomic_DNA"/>
</dbReference>
<evidence type="ECO:0000256" key="5">
    <source>
        <dbReference type="ARBA" id="ARBA00022691"/>
    </source>
</evidence>
<comment type="caution">
    <text evidence="10">The sequence shown here is derived from an EMBL/GenBank/DDBJ whole genome shotgun (WGS) entry which is preliminary data.</text>
</comment>
<comment type="similarity">
    <text evidence="8 9">Belongs to the class I-like SAM-binding methyltransferase superfamily. TrmB family.</text>
</comment>
<keyword evidence="11" id="KW-1185">Reference proteome</keyword>
<reference evidence="10 11" key="1">
    <citation type="submission" date="2009-04" db="EMBL/GenBank/DDBJ databases">
        <authorList>
            <person name="Qin X."/>
            <person name="Bachman B."/>
            <person name="Battles P."/>
            <person name="Bell A."/>
            <person name="Bess C."/>
            <person name="Bickham C."/>
            <person name="Chaboub L."/>
            <person name="Chen D."/>
            <person name="Coyle M."/>
            <person name="Deiros D.R."/>
            <person name="Dinh H."/>
            <person name="Forbes L."/>
            <person name="Fowler G."/>
            <person name="Francisco L."/>
            <person name="Fu Q."/>
            <person name="Gubbala S."/>
            <person name="Hale W."/>
            <person name="Han Y."/>
            <person name="Hemphill L."/>
            <person name="Highlander S.K."/>
            <person name="Hirani K."/>
            <person name="Hogues M."/>
            <person name="Jackson L."/>
            <person name="Jakkamsetti A."/>
            <person name="Javaid M."/>
            <person name="Jiang H."/>
            <person name="Korchina V."/>
            <person name="Kovar C."/>
            <person name="Lara F."/>
            <person name="Lee S."/>
            <person name="Mata R."/>
            <person name="Mathew T."/>
            <person name="Moen C."/>
            <person name="Morales K."/>
            <person name="Munidasa M."/>
            <person name="Nazareth L."/>
            <person name="Ngo R."/>
            <person name="Nguyen L."/>
            <person name="Okwuonu G."/>
            <person name="Ongeri F."/>
            <person name="Patil S."/>
            <person name="Petrosino J."/>
            <person name="Pham C."/>
            <person name="Pham P."/>
            <person name="Pu L.-L."/>
            <person name="Puazo M."/>
            <person name="Raj R."/>
            <person name="Reid J."/>
            <person name="Rouhana J."/>
            <person name="Saada N."/>
            <person name="Shang Y."/>
            <person name="Simmons D."/>
            <person name="Thornton R."/>
            <person name="Warren J."/>
            <person name="Weissenberger G."/>
            <person name="Zhang J."/>
            <person name="Zhang L."/>
            <person name="Zhou C."/>
            <person name="Zhu D."/>
            <person name="Muzny D."/>
            <person name="Worley K."/>
            <person name="Gibbs R."/>
        </authorList>
    </citation>
    <scope>NUCLEOTIDE SEQUENCE [LARGE SCALE GENOMIC DNA]</scope>
    <source>
        <strain evidence="10 11">ATCC 43531</strain>
    </source>
</reference>
<evidence type="ECO:0000256" key="8">
    <source>
        <dbReference type="ARBA" id="ARBA00060767"/>
    </source>
</evidence>
<dbReference type="GO" id="GO:0008176">
    <property type="term" value="F:tRNA (guanine(46)-N7)-methyltransferase activity"/>
    <property type="evidence" value="ECO:0007669"/>
    <property type="project" value="UniProtKB-UniRule"/>
</dbReference>
<protein>
    <recommendedName>
        <fullName evidence="9">tRNA (guanine-N(7)-)-methyltransferase</fullName>
        <ecNumber evidence="9">2.1.1.33</ecNumber>
    </recommendedName>
    <alternativeName>
        <fullName evidence="9">tRNA (guanine(46)-N(7))-methyltransferase</fullName>
    </alternativeName>
    <alternativeName>
        <fullName evidence="9">tRNA(m7G46)-methyltransferase</fullName>
    </alternativeName>
</protein>
<dbReference type="Pfam" id="PF02390">
    <property type="entry name" value="Methyltransf_4"/>
    <property type="match status" value="1"/>
</dbReference>
<evidence type="ECO:0000256" key="3">
    <source>
        <dbReference type="ARBA" id="ARBA00022603"/>
    </source>
</evidence>
<feature type="binding site" evidence="9">
    <location>
        <position position="125"/>
    </location>
    <ligand>
        <name>substrate</name>
    </ligand>
</feature>